<protein>
    <submittedName>
        <fullName evidence="1">Tautomerase enzyme</fullName>
    </submittedName>
</protein>
<dbReference type="STRING" id="339866.GCA_001418255_01395"/>
<dbReference type="InterPro" id="IPR037479">
    <property type="entry name" value="Tauto_MSAD"/>
</dbReference>
<dbReference type="Pfam" id="PF14552">
    <property type="entry name" value="Tautomerase_2"/>
    <property type="match status" value="1"/>
</dbReference>
<dbReference type="Gene3D" id="3.30.429.10">
    <property type="entry name" value="Macrophage Migration Inhibitory Factor"/>
    <property type="match status" value="1"/>
</dbReference>
<dbReference type="PANTHER" id="PTHR38460">
    <property type="entry name" value="TAUTOMERASE YOLI-RELATED"/>
    <property type="match status" value="1"/>
</dbReference>
<proteinExistence type="predicted"/>
<dbReference type="InterPro" id="IPR014347">
    <property type="entry name" value="Tautomerase/MIF_sf"/>
</dbReference>
<dbReference type="AlphaFoldDB" id="A0A0K6I0B1"/>
<keyword evidence="2" id="KW-1185">Reference proteome</keyword>
<dbReference type="OrthoDB" id="9804765at2"/>
<dbReference type="PANTHER" id="PTHR38460:SF1">
    <property type="entry name" value="TAUTOMERASE YOLI-RELATED"/>
    <property type="match status" value="1"/>
</dbReference>
<gene>
    <name evidence="1" type="ORF">Ga0061069_104162</name>
</gene>
<reference evidence="2" key="1">
    <citation type="submission" date="2015-08" db="EMBL/GenBank/DDBJ databases">
        <authorList>
            <person name="Varghese N."/>
        </authorList>
    </citation>
    <scope>NUCLEOTIDE SEQUENCE [LARGE SCALE GENOMIC DNA]</scope>
    <source>
        <strain evidence="2">DSM 18181</strain>
    </source>
</reference>
<evidence type="ECO:0000313" key="1">
    <source>
        <dbReference type="EMBL" id="CUA96508.1"/>
    </source>
</evidence>
<sequence length="133" mass="14525">MPITRISLLAGKPPEFLQALSDSLHRALVEAFDVPPADRFQLIEQLAPGELVFDRHYLGGPRSADFVLFAVTAGRPRDTATKRAFYRRLATLLVDNPGIHPADVMVVVRTNALDDWSFGYGAMTMVDGTGGTP</sequence>
<dbReference type="SUPFAM" id="SSF55331">
    <property type="entry name" value="Tautomerase/MIF"/>
    <property type="match status" value="1"/>
</dbReference>
<dbReference type="RefSeq" id="WP_055450311.1">
    <property type="nucleotide sequence ID" value="NZ_CYHF01000004.1"/>
</dbReference>
<organism evidence="1 2">
    <name type="scientific">Thiomonas bhubaneswarensis</name>
    <dbReference type="NCBI Taxonomy" id="339866"/>
    <lineage>
        <taxon>Bacteria</taxon>
        <taxon>Pseudomonadati</taxon>
        <taxon>Pseudomonadota</taxon>
        <taxon>Betaproteobacteria</taxon>
        <taxon>Burkholderiales</taxon>
        <taxon>Thiomonas</taxon>
    </lineage>
</organism>
<name>A0A0K6I0B1_9BURK</name>
<dbReference type="EMBL" id="CYHF01000004">
    <property type="protein sequence ID" value="CUA96508.1"/>
    <property type="molecule type" value="Genomic_DNA"/>
</dbReference>
<evidence type="ECO:0000313" key="2">
    <source>
        <dbReference type="Proteomes" id="UP000183649"/>
    </source>
</evidence>
<accession>A0A0K6I0B1</accession>
<dbReference type="Proteomes" id="UP000183649">
    <property type="component" value="Unassembled WGS sequence"/>
</dbReference>